<evidence type="ECO:0000256" key="1">
    <source>
        <dbReference type="SAM" id="MobiDB-lite"/>
    </source>
</evidence>
<evidence type="ECO:0000313" key="3">
    <source>
        <dbReference type="Proteomes" id="UP000815677"/>
    </source>
</evidence>
<keyword evidence="3" id="KW-1185">Reference proteome</keyword>
<evidence type="ECO:0000313" key="2">
    <source>
        <dbReference type="EMBL" id="GAT55881.1"/>
    </source>
</evidence>
<feature type="region of interest" description="Disordered" evidence="1">
    <location>
        <begin position="1"/>
        <end position="24"/>
    </location>
</feature>
<dbReference type="EMBL" id="DF849170">
    <property type="protein sequence ID" value="GAT55881.1"/>
    <property type="molecule type" value="Genomic_DNA"/>
</dbReference>
<proteinExistence type="predicted"/>
<accession>A0ABQ0LXQ3</accession>
<name>A0ABQ0LXQ3_MYCCL</name>
<reference evidence="2" key="1">
    <citation type="submission" date="2014-09" db="EMBL/GenBank/DDBJ databases">
        <title>Genome sequence of the luminous mushroom Mycena chlorophos for searching fungal bioluminescence genes.</title>
        <authorList>
            <person name="Tanaka Y."/>
            <person name="Kasuga D."/>
            <person name="Oba Y."/>
            <person name="Hase S."/>
            <person name="Sato K."/>
            <person name="Oba Y."/>
            <person name="Sakakibara Y."/>
        </authorList>
    </citation>
    <scope>NUCLEOTIDE SEQUENCE</scope>
</reference>
<protein>
    <submittedName>
        <fullName evidence="2">Uncharacterized protein</fullName>
    </submittedName>
</protein>
<organism evidence="2 3">
    <name type="scientific">Mycena chlorophos</name>
    <name type="common">Agaric fungus</name>
    <name type="synonym">Agaricus chlorophos</name>
    <dbReference type="NCBI Taxonomy" id="658473"/>
    <lineage>
        <taxon>Eukaryota</taxon>
        <taxon>Fungi</taxon>
        <taxon>Dikarya</taxon>
        <taxon>Basidiomycota</taxon>
        <taxon>Agaricomycotina</taxon>
        <taxon>Agaricomycetes</taxon>
        <taxon>Agaricomycetidae</taxon>
        <taxon>Agaricales</taxon>
        <taxon>Marasmiineae</taxon>
        <taxon>Mycenaceae</taxon>
        <taxon>Mycena</taxon>
    </lineage>
</organism>
<dbReference type="Proteomes" id="UP000815677">
    <property type="component" value="Unassembled WGS sequence"/>
</dbReference>
<gene>
    <name evidence="2" type="ORF">MCHLO_12603</name>
</gene>
<sequence length="85" mass="9811">MLPRRRLFPSNDHHRCAVPPNSPPPTVQPFNALLRRFANHLRRHRHCRPRAYLGFVDSPAKPVAAPCCSSHISQEYILQSRCCAW</sequence>